<feature type="transmembrane region" description="Helical" evidence="9">
    <location>
        <begin position="159"/>
        <end position="176"/>
    </location>
</feature>
<keyword evidence="7 9" id="KW-1133">Transmembrane helix</keyword>
<keyword evidence="5" id="KW-0547">Nucleotide-binding</keyword>
<dbReference type="EMBL" id="SWBM01000001">
    <property type="protein sequence ID" value="TKC18186.1"/>
    <property type="molecule type" value="Genomic_DNA"/>
</dbReference>
<dbReference type="InterPro" id="IPR011527">
    <property type="entry name" value="ABC1_TM_dom"/>
</dbReference>
<feature type="transmembrane region" description="Helical" evidence="9">
    <location>
        <begin position="239"/>
        <end position="262"/>
    </location>
</feature>
<dbReference type="RefSeq" id="WP_136828901.1">
    <property type="nucleotide sequence ID" value="NZ_SWBM01000001.1"/>
</dbReference>
<evidence type="ECO:0000259" key="10">
    <source>
        <dbReference type="PROSITE" id="PS50893"/>
    </source>
</evidence>
<dbReference type="GO" id="GO:0005886">
    <property type="term" value="C:plasma membrane"/>
    <property type="evidence" value="ECO:0007669"/>
    <property type="project" value="UniProtKB-SubCell"/>
</dbReference>
<dbReference type="PROSITE" id="PS50929">
    <property type="entry name" value="ABC_TM1F"/>
    <property type="match status" value="1"/>
</dbReference>
<feature type="transmembrane region" description="Helical" evidence="9">
    <location>
        <begin position="54"/>
        <end position="79"/>
    </location>
</feature>
<dbReference type="OrthoDB" id="9770415at2"/>
<sequence>MQSLFSLLKYLKPYTFFAIIGPLFMCVEVGMDLLQPMIMQHIIDNGIATNDTSYVVKMSLLMLLVAVIGLIGGIGCSIYSTKAAVNFATDIRQDVFQKVERFSAKNTDQFGAGKLITIATNDITSVQMAVMMTLKILVRSPLLFIGSVIIVFISAREFFSILLILIPLLTIVNWYFMKNAGKLFRKVQEAIDKMNTKLQENLTGIRVVKALGRQDYEKKGFAEINEEQTRINTSANQMIMGLMPVMLFLVNIGVVAALWMGVIKVDNGTTEVGVILAFINYLTITLNALISSSHVLMAITRAFPSAERIQQVLNTKMDIENKVESYEPSSIKGDIEFRNVSFSYSKNGELVLKGLNFRARQGEKIGIIGTIGSGKSTLIKLLPRLYDVDTGEIIIDGKNIKDYKLEQLREEIGVIPQKAMLFSGTIAENLRFGKENASKEEMEAATATANASEFIDKLDQRFEHVLTQGGNNLSGGQKQRLSIARAFIRKPAIVILDDSTSAVDALSEKEILNTLYQEYEQSTTFIIASKISSIMNADRILVMEDGKIVGAGTHHELLEQNNVYQDIYNTQGGKEGMIHESASN</sequence>
<evidence type="ECO:0000256" key="1">
    <source>
        <dbReference type="ARBA" id="ARBA00004651"/>
    </source>
</evidence>
<dbReference type="Proteomes" id="UP000307756">
    <property type="component" value="Unassembled WGS sequence"/>
</dbReference>
<comment type="subcellular location">
    <subcellularLocation>
        <location evidence="1">Cell membrane</location>
        <topology evidence="1">Multi-pass membrane protein</topology>
    </subcellularLocation>
</comment>
<feature type="domain" description="ABC transporter" evidence="10">
    <location>
        <begin position="335"/>
        <end position="570"/>
    </location>
</feature>
<dbReference type="AlphaFoldDB" id="A0A4U1D9T3"/>
<dbReference type="Gene3D" id="3.40.50.300">
    <property type="entry name" value="P-loop containing nucleotide triphosphate hydrolases"/>
    <property type="match status" value="1"/>
</dbReference>
<dbReference type="FunFam" id="3.40.50.300:FF:000221">
    <property type="entry name" value="Multidrug ABC transporter ATP-binding protein"/>
    <property type="match status" value="1"/>
</dbReference>
<evidence type="ECO:0000256" key="9">
    <source>
        <dbReference type="SAM" id="Phobius"/>
    </source>
</evidence>
<feature type="transmembrane region" description="Helical" evidence="9">
    <location>
        <begin position="136"/>
        <end position="153"/>
    </location>
</feature>
<keyword evidence="6 12" id="KW-0067">ATP-binding</keyword>
<dbReference type="GO" id="GO:0016887">
    <property type="term" value="F:ATP hydrolysis activity"/>
    <property type="evidence" value="ECO:0007669"/>
    <property type="project" value="InterPro"/>
</dbReference>
<evidence type="ECO:0000256" key="4">
    <source>
        <dbReference type="ARBA" id="ARBA00022692"/>
    </source>
</evidence>
<gene>
    <name evidence="12" type="ORF">FA727_01110</name>
</gene>
<keyword evidence="3" id="KW-1003">Cell membrane</keyword>
<feature type="domain" description="ABC transmembrane type-1" evidence="11">
    <location>
        <begin position="19"/>
        <end position="301"/>
    </location>
</feature>
<dbReference type="Pfam" id="PF00005">
    <property type="entry name" value="ABC_tran"/>
    <property type="match status" value="1"/>
</dbReference>
<keyword evidence="13" id="KW-1185">Reference proteome</keyword>
<keyword evidence="4 9" id="KW-0812">Transmembrane</keyword>
<dbReference type="Gene3D" id="1.20.1560.10">
    <property type="entry name" value="ABC transporter type 1, transmembrane domain"/>
    <property type="match status" value="1"/>
</dbReference>
<feature type="transmembrane region" description="Helical" evidence="9">
    <location>
        <begin position="14"/>
        <end position="34"/>
    </location>
</feature>
<dbReference type="InterPro" id="IPR027417">
    <property type="entry name" value="P-loop_NTPase"/>
</dbReference>
<evidence type="ECO:0000256" key="5">
    <source>
        <dbReference type="ARBA" id="ARBA00022741"/>
    </source>
</evidence>
<dbReference type="InterPro" id="IPR017871">
    <property type="entry name" value="ABC_transporter-like_CS"/>
</dbReference>
<evidence type="ECO:0000256" key="3">
    <source>
        <dbReference type="ARBA" id="ARBA00022475"/>
    </source>
</evidence>
<accession>A0A4U1D9T3</accession>
<comment type="caution">
    <text evidence="12">The sequence shown here is derived from an EMBL/GenBank/DDBJ whole genome shotgun (WGS) entry which is preliminary data.</text>
</comment>
<organism evidence="12 13">
    <name type="scientific">Robertmurraya kyonggiensis</name>
    <dbReference type="NCBI Taxonomy" id="1037680"/>
    <lineage>
        <taxon>Bacteria</taxon>
        <taxon>Bacillati</taxon>
        <taxon>Bacillota</taxon>
        <taxon>Bacilli</taxon>
        <taxon>Bacillales</taxon>
        <taxon>Bacillaceae</taxon>
        <taxon>Robertmurraya</taxon>
    </lineage>
</organism>
<evidence type="ECO:0000256" key="7">
    <source>
        <dbReference type="ARBA" id="ARBA00022989"/>
    </source>
</evidence>
<dbReference type="SUPFAM" id="SSF90123">
    <property type="entry name" value="ABC transporter transmembrane region"/>
    <property type="match status" value="1"/>
</dbReference>
<dbReference type="PROSITE" id="PS00211">
    <property type="entry name" value="ABC_TRANSPORTER_1"/>
    <property type="match status" value="1"/>
</dbReference>
<dbReference type="FunFam" id="1.20.1560.10:FF:000040">
    <property type="entry name" value="Multidrug ABC transporter ATP-binding protein"/>
    <property type="match status" value="1"/>
</dbReference>
<evidence type="ECO:0000256" key="8">
    <source>
        <dbReference type="ARBA" id="ARBA00023136"/>
    </source>
</evidence>
<dbReference type="InterPro" id="IPR039421">
    <property type="entry name" value="Type_1_exporter"/>
</dbReference>
<dbReference type="SUPFAM" id="SSF52540">
    <property type="entry name" value="P-loop containing nucleoside triphosphate hydrolases"/>
    <property type="match status" value="1"/>
</dbReference>
<protein>
    <submittedName>
        <fullName evidence="12">ABC transporter ATP-binding protein</fullName>
    </submittedName>
</protein>
<reference evidence="12 13" key="1">
    <citation type="journal article" date="2011" name="J. Microbiol.">
        <title>Bacillus kyonggiensis sp. nov., isolated from soil of a lettuce field.</title>
        <authorList>
            <person name="Dong K."/>
            <person name="Lee S."/>
        </authorList>
    </citation>
    <scope>NUCLEOTIDE SEQUENCE [LARGE SCALE GENOMIC DNA]</scope>
    <source>
        <strain evidence="12 13">NB22</strain>
    </source>
</reference>
<dbReference type="PROSITE" id="PS50893">
    <property type="entry name" value="ABC_TRANSPORTER_2"/>
    <property type="match status" value="1"/>
</dbReference>
<proteinExistence type="predicted"/>
<dbReference type="CDD" id="cd18548">
    <property type="entry name" value="ABC_6TM_Tm287_like"/>
    <property type="match status" value="1"/>
</dbReference>
<keyword evidence="8 9" id="KW-0472">Membrane</keyword>
<evidence type="ECO:0000256" key="6">
    <source>
        <dbReference type="ARBA" id="ARBA00022840"/>
    </source>
</evidence>
<name>A0A4U1D9T3_9BACI</name>
<evidence type="ECO:0000259" key="11">
    <source>
        <dbReference type="PROSITE" id="PS50929"/>
    </source>
</evidence>
<feature type="transmembrane region" description="Helical" evidence="9">
    <location>
        <begin position="274"/>
        <end position="299"/>
    </location>
</feature>
<evidence type="ECO:0000256" key="2">
    <source>
        <dbReference type="ARBA" id="ARBA00022448"/>
    </source>
</evidence>
<dbReference type="PANTHER" id="PTHR43394">
    <property type="entry name" value="ATP-DEPENDENT PERMEASE MDL1, MITOCHONDRIAL"/>
    <property type="match status" value="1"/>
</dbReference>
<dbReference type="InterPro" id="IPR003439">
    <property type="entry name" value="ABC_transporter-like_ATP-bd"/>
</dbReference>
<dbReference type="Pfam" id="PF00664">
    <property type="entry name" value="ABC_membrane"/>
    <property type="match status" value="1"/>
</dbReference>
<dbReference type="PANTHER" id="PTHR43394:SF1">
    <property type="entry name" value="ATP-BINDING CASSETTE SUB-FAMILY B MEMBER 10, MITOCHONDRIAL"/>
    <property type="match status" value="1"/>
</dbReference>
<evidence type="ECO:0000313" key="12">
    <source>
        <dbReference type="EMBL" id="TKC18186.1"/>
    </source>
</evidence>
<dbReference type="GO" id="GO:0005524">
    <property type="term" value="F:ATP binding"/>
    <property type="evidence" value="ECO:0007669"/>
    <property type="project" value="UniProtKB-KW"/>
</dbReference>
<dbReference type="InterPro" id="IPR003593">
    <property type="entry name" value="AAA+_ATPase"/>
</dbReference>
<dbReference type="InterPro" id="IPR036640">
    <property type="entry name" value="ABC1_TM_sf"/>
</dbReference>
<evidence type="ECO:0000313" key="13">
    <source>
        <dbReference type="Proteomes" id="UP000307756"/>
    </source>
</evidence>
<dbReference type="SMART" id="SM00382">
    <property type="entry name" value="AAA"/>
    <property type="match status" value="1"/>
</dbReference>
<keyword evidence="2" id="KW-0813">Transport</keyword>
<dbReference type="GO" id="GO:0015421">
    <property type="term" value="F:ABC-type oligopeptide transporter activity"/>
    <property type="evidence" value="ECO:0007669"/>
    <property type="project" value="TreeGrafter"/>
</dbReference>